<proteinExistence type="predicted"/>
<name>A0A0D7A7A2_9AGAR</name>
<accession>A0A0D7A7A2</accession>
<dbReference type="EMBL" id="KN882026">
    <property type="protein sequence ID" value="KIY46615.1"/>
    <property type="molecule type" value="Genomic_DNA"/>
</dbReference>
<dbReference type="AlphaFoldDB" id="A0A0D7A7A2"/>
<evidence type="ECO:0000313" key="2">
    <source>
        <dbReference type="Proteomes" id="UP000054144"/>
    </source>
</evidence>
<gene>
    <name evidence="1" type="ORF">FISHEDRAFT_75435</name>
</gene>
<sequence length="184" mass="20839">MPMTTPSRHIEGPRYPQPVLVNDDSSYISRGPAIPLKSVSSSAQAVPPSLVFTQPLPGNDLPYPFMYYPPRYLARNDNGGSGRTNGFRHESSHRCVRYEPYSRAWRRVREMDVIPEEPELHAMKEVETDVPAARAEIEARGDDVGEVVPPNPVDHLHHVGFLQRLMDLAFAAIEMIFAPWRHQN</sequence>
<dbReference type="Proteomes" id="UP000054144">
    <property type="component" value="Unassembled WGS sequence"/>
</dbReference>
<evidence type="ECO:0000313" key="1">
    <source>
        <dbReference type="EMBL" id="KIY46615.1"/>
    </source>
</evidence>
<protein>
    <submittedName>
        <fullName evidence="1">Uncharacterized protein</fullName>
    </submittedName>
</protein>
<organism evidence="1 2">
    <name type="scientific">Fistulina hepatica ATCC 64428</name>
    <dbReference type="NCBI Taxonomy" id="1128425"/>
    <lineage>
        <taxon>Eukaryota</taxon>
        <taxon>Fungi</taxon>
        <taxon>Dikarya</taxon>
        <taxon>Basidiomycota</taxon>
        <taxon>Agaricomycotina</taxon>
        <taxon>Agaricomycetes</taxon>
        <taxon>Agaricomycetidae</taxon>
        <taxon>Agaricales</taxon>
        <taxon>Fistulinaceae</taxon>
        <taxon>Fistulina</taxon>
    </lineage>
</organism>
<keyword evidence="2" id="KW-1185">Reference proteome</keyword>
<reference evidence="1 2" key="1">
    <citation type="journal article" date="2015" name="Fungal Genet. Biol.">
        <title>Evolution of novel wood decay mechanisms in Agaricales revealed by the genome sequences of Fistulina hepatica and Cylindrobasidium torrendii.</title>
        <authorList>
            <person name="Floudas D."/>
            <person name="Held B.W."/>
            <person name="Riley R."/>
            <person name="Nagy L.G."/>
            <person name="Koehler G."/>
            <person name="Ransdell A.S."/>
            <person name="Younus H."/>
            <person name="Chow J."/>
            <person name="Chiniquy J."/>
            <person name="Lipzen A."/>
            <person name="Tritt A."/>
            <person name="Sun H."/>
            <person name="Haridas S."/>
            <person name="LaButti K."/>
            <person name="Ohm R.A."/>
            <person name="Kues U."/>
            <person name="Blanchette R.A."/>
            <person name="Grigoriev I.V."/>
            <person name="Minto R.E."/>
            <person name="Hibbett D.S."/>
        </authorList>
    </citation>
    <scope>NUCLEOTIDE SEQUENCE [LARGE SCALE GENOMIC DNA]</scope>
    <source>
        <strain evidence="1 2">ATCC 64428</strain>
    </source>
</reference>